<sequence length="380" mass="42071">MKKADWSAQDAVKALQRDNPTLYEHLHCGTVWKWKEKDARAWSEKTREKVKNHHALLGSGRAGALTKHPELVEEIKTTLSSLCTSGFVWENIPPKLVINGNQQGIFVLPSSSKTYNTKGDSDILPFQCVWAGKTAASLPSKDAPGMEKALGHGFCFTVAASEKSPRSHFSTLKTMKEYITDIIMPYVKSVIAADPDLNNEQKAVLYIDVYPVHTSKPFRTFVYTGFPNLVIVFVPANCTGKYEPANLAAGAKPEEIKVTTSLPKLRDASVAGLVKAYEYMQLLDGRDLIKKAWAKSTTSNGYNLSAECLTSRESHAALSKYLMMDQTLHHEIEAWCGKVLRLDDGTAVEGNTDFGCDQNEDADVPFDELVAETFSEQTQE</sequence>
<accession>A0ABQ8UZX7</accession>
<proteinExistence type="predicted"/>
<evidence type="ECO:0000313" key="1">
    <source>
        <dbReference type="EMBL" id="KAJ4463620.1"/>
    </source>
</evidence>
<dbReference type="EMBL" id="JANVFT010000156">
    <property type="protein sequence ID" value="KAJ4463620.1"/>
    <property type="molecule type" value="Genomic_DNA"/>
</dbReference>
<gene>
    <name evidence="1" type="ORF">C8R41DRAFT_927307</name>
</gene>
<evidence type="ECO:0008006" key="3">
    <source>
        <dbReference type="Google" id="ProtNLM"/>
    </source>
</evidence>
<protein>
    <recommendedName>
        <fullName evidence="3">DDE-1 domain-containing protein</fullName>
    </recommendedName>
</protein>
<keyword evidence="2" id="KW-1185">Reference proteome</keyword>
<name>A0ABQ8UZX7_9AGAR</name>
<evidence type="ECO:0000313" key="2">
    <source>
        <dbReference type="Proteomes" id="UP001150217"/>
    </source>
</evidence>
<reference evidence="1" key="1">
    <citation type="submission" date="2022-08" db="EMBL/GenBank/DDBJ databases">
        <title>A Global Phylogenomic Analysis of the Shiitake Genus Lentinula.</title>
        <authorList>
            <consortium name="DOE Joint Genome Institute"/>
            <person name="Sierra-Patev S."/>
            <person name="Min B."/>
            <person name="Naranjo-Ortiz M."/>
            <person name="Looney B."/>
            <person name="Konkel Z."/>
            <person name="Slot J.C."/>
            <person name="Sakamoto Y."/>
            <person name="Steenwyk J.L."/>
            <person name="Rokas A."/>
            <person name="Carro J."/>
            <person name="Camarero S."/>
            <person name="Ferreira P."/>
            <person name="Molpeceres G."/>
            <person name="Ruiz-Duenas F.J."/>
            <person name="Serrano A."/>
            <person name="Henrissat B."/>
            <person name="Drula E."/>
            <person name="Hughes K.W."/>
            <person name="Mata J.L."/>
            <person name="Ishikawa N.K."/>
            <person name="Vargas-Isla R."/>
            <person name="Ushijima S."/>
            <person name="Smith C.A."/>
            <person name="Ahrendt S."/>
            <person name="Andreopoulos W."/>
            <person name="He G."/>
            <person name="Labutti K."/>
            <person name="Lipzen A."/>
            <person name="Ng V."/>
            <person name="Riley R."/>
            <person name="Sandor L."/>
            <person name="Barry K."/>
            <person name="Martinez A.T."/>
            <person name="Xiao Y."/>
            <person name="Gibbons J.G."/>
            <person name="Terashima K."/>
            <person name="Grigoriev I.V."/>
            <person name="Hibbett D.S."/>
        </authorList>
    </citation>
    <scope>NUCLEOTIDE SEQUENCE</scope>
    <source>
        <strain evidence="1">RHP3577 ss4</strain>
    </source>
</reference>
<dbReference type="Proteomes" id="UP001150217">
    <property type="component" value="Unassembled WGS sequence"/>
</dbReference>
<organism evidence="1 2">
    <name type="scientific">Lentinula lateritia</name>
    <dbReference type="NCBI Taxonomy" id="40482"/>
    <lineage>
        <taxon>Eukaryota</taxon>
        <taxon>Fungi</taxon>
        <taxon>Dikarya</taxon>
        <taxon>Basidiomycota</taxon>
        <taxon>Agaricomycotina</taxon>
        <taxon>Agaricomycetes</taxon>
        <taxon>Agaricomycetidae</taxon>
        <taxon>Agaricales</taxon>
        <taxon>Marasmiineae</taxon>
        <taxon>Omphalotaceae</taxon>
        <taxon>Lentinula</taxon>
    </lineage>
</organism>
<comment type="caution">
    <text evidence="1">The sequence shown here is derived from an EMBL/GenBank/DDBJ whole genome shotgun (WGS) entry which is preliminary data.</text>
</comment>